<accession>A0A3G1L390</accession>
<keyword evidence="1" id="KW-0812">Transmembrane</keyword>
<sequence>MKTNLFLIAFAIAMISGGIWGGEDFAAIVIVGGLGFAALGIAVMVGGAAVCVLRDIVIGVRYLFKR</sequence>
<evidence type="ECO:0000313" key="3">
    <source>
        <dbReference type="Proteomes" id="UP000278625"/>
    </source>
</evidence>
<proteinExistence type="predicted"/>
<name>A0A3G1L390_9CAUD</name>
<protein>
    <submittedName>
        <fullName evidence="2">Uncharacterized protein</fullName>
    </submittedName>
</protein>
<organism evidence="2 3">
    <name type="scientific">Salmonella phage KFS-SE1</name>
    <dbReference type="NCBI Taxonomy" id="2048975"/>
    <lineage>
        <taxon>Viruses</taxon>
        <taxon>Duplodnaviria</taxon>
        <taxon>Heunggongvirae</taxon>
        <taxon>Uroviricota</taxon>
        <taxon>Caudoviricetes</taxon>
        <taxon>Casjensviridae</taxon>
        <taxon>Chivirus</taxon>
        <taxon>Chivirus KFSSE1</taxon>
    </lineage>
</organism>
<feature type="transmembrane region" description="Helical" evidence="1">
    <location>
        <begin position="37"/>
        <end position="64"/>
    </location>
</feature>
<dbReference type="EMBL" id="MG280946">
    <property type="protein sequence ID" value="ATW62445.1"/>
    <property type="molecule type" value="Genomic_DNA"/>
</dbReference>
<keyword evidence="1" id="KW-1133">Transmembrane helix</keyword>
<keyword evidence="1" id="KW-0472">Membrane</keyword>
<evidence type="ECO:0000256" key="1">
    <source>
        <dbReference type="SAM" id="Phobius"/>
    </source>
</evidence>
<dbReference type="Proteomes" id="UP000278625">
    <property type="component" value="Segment"/>
</dbReference>
<evidence type="ECO:0000313" key="2">
    <source>
        <dbReference type="EMBL" id="ATW62445.1"/>
    </source>
</evidence>
<keyword evidence="3" id="KW-1185">Reference proteome</keyword>
<reference evidence="2 3" key="1">
    <citation type="submission" date="2017-10" db="EMBL/GenBank/DDBJ databases">
        <title>Complete genome sequence of Salmonella phage KFS-SE1.</title>
        <authorList>
            <person name="Lee J.-H."/>
            <person name="Park M.-K."/>
            <person name="Choi I.Y."/>
            <person name="Kim H.-J."/>
        </authorList>
    </citation>
    <scope>NUCLEOTIDE SEQUENCE [LARGE SCALE GENOMIC DNA]</scope>
</reference>
<gene>
    <name evidence="2" type="ORF">KFSSE_061</name>
</gene>